<keyword evidence="3 7" id="KW-0378">Hydrolase</keyword>
<keyword evidence="2" id="KW-0227">DNA damage</keyword>
<dbReference type="InterPro" id="IPR006197">
    <property type="entry name" value="Peptidase_S24_LexA"/>
</dbReference>
<dbReference type="PRINTS" id="PR00726">
    <property type="entry name" value="LEXASERPTASE"/>
</dbReference>
<keyword evidence="5" id="KW-0234">DNA repair</keyword>
<dbReference type="PANTHER" id="PTHR33516:SF2">
    <property type="entry name" value="LEXA REPRESSOR-RELATED"/>
    <property type="match status" value="1"/>
</dbReference>
<dbReference type="PANTHER" id="PTHR33516">
    <property type="entry name" value="LEXA REPRESSOR"/>
    <property type="match status" value="1"/>
</dbReference>
<evidence type="ECO:0000256" key="2">
    <source>
        <dbReference type="ARBA" id="ARBA00022763"/>
    </source>
</evidence>
<dbReference type="PROSITE" id="PS50943">
    <property type="entry name" value="HTH_CROC1"/>
    <property type="match status" value="1"/>
</dbReference>
<evidence type="ECO:0000313" key="10">
    <source>
        <dbReference type="Proteomes" id="UP001057998"/>
    </source>
</evidence>
<dbReference type="RefSeq" id="WP_255387626.1">
    <property type="nucleotide sequence ID" value="NZ_CP101508.1"/>
</dbReference>
<dbReference type="InterPro" id="IPR001387">
    <property type="entry name" value="Cro/C1-type_HTH"/>
</dbReference>
<evidence type="ECO:0000256" key="5">
    <source>
        <dbReference type="ARBA" id="ARBA00023204"/>
    </source>
</evidence>
<evidence type="ECO:0000256" key="1">
    <source>
        <dbReference type="ARBA" id="ARBA00007484"/>
    </source>
</evidence>
<sequence>MNGKSESQLFSERLNKACDQAGFPVRGRAKEIQEKLEEKVSVVAIRKWLNGEAIPDTKRMRNLAKIVGTSVDHLITGESDKTKVELAGSVNKVPVLSWVQAGVWTESPSAETLGDIINWQETTAKVTSKAFALRVRGDSMTNPHGYPSIPDGSIVIVESCPDPENGKIVVAMLSDSEEATLKKLQKDGPFKHLIPLNPKYEPIPINGNCRIVGYVKQVIMDL</sequence>
<dbReference type="Proteomes" id="UP001057998">
    <property type="component" value="Chromosome 1"/>
</dbReference>
<dbReference type="InterPro" id="IPR015927">
    <property type="entry name" value="Peptidase_S24_S26A/B/C"/>
</dbReference>
<dbReference type="Gene3D" id="2.10.109.10">
    <property type="entry name" value="Umud Fragment, subunit A"/>
    <property type="match status" value="1"/>
</dbReference>
<keyword evidence="6" id="KW-0742">SOS response</keyword>
<dbReference type="CDD" id="cd00093">
    <property type="entry name" value="HTH_XRE"/>
    <property type="match status" value="1"/>
</dbReference>
<evidence type="ECO:0000256" key="3">
    <source>
        <dbReference type="ARBA" id="ARBA00022801"/>
    </source>
</evidence>
<accession>A0ABY5GBG4</accession>
<dbReference type="InterPro" id="IPR050077">
    <property type="entry name" value="LexA_repressor"/>
</dbReference>
<dbReference type="CDD" id="cd00027">
    <property type="entry name" value="BRCT"/>
    <property type="match status" value="1"/>
</dbReference>
<dbReference type="InterPro" id="IPR010982">
    <property type="entry name" value="Lambda_DNA-bd_dom_sf"/>
</dbReference>
<evidence type="ECO:0000256" key="4">
    <source>
        <dbReference type="ARBA" id="ARBA00022813"/>
    </source>
</evidence>
<organism evidence="9 10">
    <name type="scientific">Photobacterium atrarenae</name>
    <dbReference type="NCBI Taxonomy" id="865757"/>
    <lineage>
        <taxon>Bacteria</taxon>
        <taxon>Pseudomonadati</taxon>
        <taxon>Pseudomonadota</taxon>
        <taxon>Gammaproteobacteria</taxon>
        <taxon>Vibrionales</taxon>
        <taxon>Vibrionaceae</taxon>
        <taxon>Photobacterium</taxon>
    </lineage>
</organism>
<reference evidence="9" key="1">
    <citation type="submission" date="2022-07" db="EMBL/GenBank/DDBJ databases">
        <title>Genome sequencing of Photobacterium atrarenae GJH2-4.</title>
        <authorList>
            <person name="Park S.-J."/>
        </authorList>
    </citation>
    <scope>NUCLEOTIDE SEQUENCE</scope>
    <source>
        <strain evidence="9">GJH2-4</strain>
    </source>
</reference>
<name>A0ABY5GBG4_9GAMM</name>
<evidence type="ECO:0000256" key="6">
    <source>
        <dbReference type="ARBA" id="ARBA00023236"/>
    </source>
</evidence>
<dbReference type="Gene3D" id="1.10.260.40">
    <property type="entry name" value="lambda repressor-like DNA-binding domains"/>
    <property type="match status" value="1"/>
</dbReference>
<gene>
    <name evidence="9" type="ORF">NNL38_08465</name>
</gene>
<dbReference type="InterPro" id="IPR036286">
    <property type="entry name" value="LexA/Signal_pep-like_sf"/>
</dbReference>
<proteinExistence type="inferred from homology"/>
<evidence type="ECO:0000256" key="7">
    <source>
        <dbReference type="RuleBase" id="RU003991"/>
    </source>
</evidence>
<dbReference type="InterPro" id="IPR039418">
    <property type="entry name" value="LexA-like"/>
</dbReference>
<dbReference type="SUPFAM" id="SSF51306">
    <property type="entry name" value="LexA/Signal peptidase"/>
    <property type="match status" value="1"/>
</dbReference>
<evidence type="ECO:0000313" key="9">
    <source>
        <dbReference type="EMBL" id="UTV26414.1"/>
    </source>
</evidence>
<dbReference type="Pfam" id="PF00717">
    <property type="entry name" value="Peptidase_S24"/>
    <property type="match status" value="1"/>
</dbReference>
<keyword evidence="4 7" id="KW-0068">Autocatalytic cleavage</keyword>
<dbReference type="CDD" id="cd06529">
    <property type="entry name" value="S24_LexA-like"/>
    <property type="match status" value="1"/>
</dbReference>
<protein>
    <submittedName>
        <fullName evidence="9">Cro/Cl family transcriptional regulator</fullName>
    </submittedName>
</protein>
<comment type="similarity">
    <text evidence="1 7">Belongs to the peptidase S24 family.</text>
</comment>
<evidence type="ECO:0000259" key="8">
    <source>
        <dbReference type="PROSITE" id="PS50943"/>
    </source>
</evidence>
<keyword evidence="10" id="KW-1185">Reference proteome</keyword>
<feature type="domain" description="HTH cro/C1-type" evidence="8">
    <location>
        <begin position="40"/>
        <end position="74"/>
    </location>
</feature>
<dbReference type="EMBL" id="CP101508">
    <property type="protein sequence ID" value="UTV26414.1"/>
    <property type="molecule type" value="Genomic_DNA"/>
</dbReference>